<evidence type="ECO:0000256" key="4">
    <source>
        <dbReference type="SAM" id="SignalP"/>
    </source>
</evidence>
<gene>
    <name evidence="6" type="ORF">B0T11DRAFT_85311</name>
</gene>
<dbReference type="InterPro" id="IPR002227">
    <property type="entry name" value="Tyrosinase_Cu-bd"/>
</dbReference>
<dbReference type="GO" id="GO:0016491">
    <property type="term" value="F:oxidoreductase activity"/>
    <property type="evidence" value="ECO:0007669"/>
    <property type="project" value="UniProtKB-KW"/>
</dbReference>
<keyword evidence="3" id="KW-0175">Coiled coil</keyword>
<reference evidence="6" key="1">
    <citation type="journal article" date="2021" name="Nat. Commun.">
        <title>Genetic determinants of endophytism in the Arabidopsis root mycobiome.</title>
        <authorList>
            <person name="Mesny F."/>
            <person name="Miyauchi S."/>
            <person name="Thiergart T."/>
            <person name="Pickel B."/>
            <person name="Atanasova L."/>
            <person name="Karlsson M."/>
            <person name="Huettel B."/>
            <person name="Barry K.W."/>
            <person name="Haridas S."/>
            <person name="Chen C."/>
            <person name="Bauer D."/>
            <person name="Andreopoulos W."/>
            <person name="Pangilinan J."/>
            <person name="LaButti K."/>
            <person name="Riley R."/>
            <person name="Lipzen A."/>
            <person name="Clum A."/>
            <person name="Drula E."/>
            <person name="Henrissat B."/>
            <person name="Kohler A."/>
            <person name="Grigoriev I.V."/>
            <person name="Martin F.M."/>
            <person name="Hacquard S."/>
        </authorList>
    </citation>
    <scope>NUCLEOTIDE SEQUENCE</scope>
    <source>
        <strain evidence="6">MPI-CAGE-AT-0016</strain>
    </source>
</reference>
<dbReference type="PANTHER" id="PTHR11474:SF125">
    <property type="entry name" value="N-ACETYL-6-HYDROXYTRYPTOPHAN OXIDASE IVOB-RELATED"/>
    <property type="match status" value="1"/>
</dbReference>
<keyword evidence="2" id="KW-0560">Oxidoreductase</keyword>
<protein>
    <recommendedName>
        <fullName evidence="5">Tyrosinase copper-binding domain-containing protein</fullName>
    </recommendedName>
</protein>
<dbReference type="GO" id="GO:0046872">
    <property type="term" value="F:metal ion binding"/>
    <property type="evidence" value="ECO:0007669"/>
    <property type="project" value="UniProtKB-KW"/>
</dbReference>
<dbReference type="Proteomes" id="UP000813385">
    <property type="component" value="Unassembled WGS sequence"/>
</dbReference>
<evidence type="ECO:0000259" key="5">
    <source>
        <dbReference type="PROSITE" id="PS00497"/>
    </source>
</evidence>
<comment type="caution">
    <text evidence="6">The sequence shown here is derived from an EMBL/GenBank/DDBJ whole genome shotgun (WGS) entry which is preliminary data.</text>
</comment>
<feature type="coiled-coil region" evidence="3">
    <location>
        <begin position="32"/>
        <end position="59"/>
    </location>
</feature>
<dbReference type="Gene3D" id="1.10.1280.10">
    <property type="entry name" value="Di-copper center containing domain from catechol oxidase"/>
    <property type="match status" value="1"/>
</dbReference>
<name>A0A8K0THE0_9PEZI</name>
<feature type="chain" id="PRO_5035450587" description="Tyrosinase copper-binding domain-containing protein" evidence="4">
    <location>
        <begin position="20"/>
        <end position="176"/>
    </location>
</feature>
<dbReference type="Pfam" id="PF00264">
    <property type="entry name" value="Tyrosinase"/>
    <property type="match status" value="1"/>
</dbReference>
<feature type="signal peptide" evidence="4">
    <location>
        <begin position="1"/>
        <end position="19"/>
    </location>
</feature>
<dbReference type="AlphaFoldDB" id="A0A8K0THE0"/>
<dbReference type="SUPFAM" id="SSF48056">
    <property type="entry name" value="Di-copper centre-containing domain"/>
    <property type="match status" value="1"/>
</dbReference>
<dbReference type="InterPro" id="IPR050316">
    <property type="entry name" value="Tyrosinase/Hemocyanin"/>
</dbReference>
<accession>A0A8K0THE0</accession>
<organism evidence="6 7">
    <name type="scientific">Plectosphaerella cucumerina</name>
    <dbReference type="NCBI Taxonomy" id="40658"/>
    <lineage>
        <taxon>Eukaryota</taxon>
        <taxon>Fungi</taxon>
        <taxon>Dikarya</taxon>
        <taxon>Ascomycota</taxon>
        <taxon>Pezizomycotina</taxon>
        <taxon>Sordariomycetes</taxon>
        <taxon>Hypocreomycetidae</taxon>
        <taxon>Glomerellales</taxon>
        <taxon>Plectosphaerellaceae</taxon>
        <taxon>Plectosphaerella</taxon>
    </lineage>
</organism>
<feature type="domain" description="Tyrosinase copper-binding" evidence="5">
    <location>
        <begin position="129"/>
        <end position="146"/>
    </location>
</feature>
<evidence type="ECO:0000313" key="6">
    <source>
        <dbReference type="EMBL" id="KAH7362530.1"/>
    </source>
</evidence>
<evidence type="ECO:0000313" key="7">
    <source>
        <dbReference type="Proteomes" id="UP000813385"/>
    </source>
</evidence>
<dbReference type="OrthoDB" id="6132182at2759"/>
<dbReference type="PROSITE" id="PS00497">
    <property type="entry name" value="TYROSINASE_1"/>
    <property type="match status" value="1"/>
</dbReference>
<evidence type="ECO:0000256" key="3">
    <source>
        <dbReference type="SAM" id="Coils"/>
    </source>
</evidence>
<keyword evidence="7" id="KW-1185">Reference proteome</keyword>
<evidence type="ECO:0000256" key="1">
    <source>
        <dbReference type="ARBA" id="ARBA00022723"/>
    </source>
</evidence>
<dbReference type="PANTHER" id="PTHR11474">
    <property type="entry name" value="TYROSINASE FAMILY MEMBER"/>
    <property type="match status" value="1"/>
</dbReference>
<dbReference type="InterPro" id="IPR008922">
    <property type="entry name" value="Di-copper_centre_dom_sf"/>
</dbReference>
<keyword evidence="1" id="KW-0479">Metal-binding</keyword>
<proteinExistence type="predicted"/>
<evidence type="ECO:0000256" key="2">
    <source>
        <dbReference type="ARBA" id="ARBA00023002"/>
    </source>
</evidence>
<sequence length="176" mass="19790">MRPSPLIVALGLGATFAFGAPSPAAPEESQSLSEAERLLLDLNAQATSALEESEGLEKRTEGCSIFKASVRRDWALLTKTERRDYIKAAKCLYTAPSILHKTDPVTYPGLRSRYDDFVAVHLEQTLSIHGTGNFLTWHRYYVWAYEQALRNECGYKGYQPVSHDRCRNLPELLLTL</sequence>
<dbReference type="EMBL" id="JAGPXD010000003">
    <property type="protein sequence ID" value="KAH7362530.1"/>
    <property type="molecule type" value="Genomic_DNA"/>
</dbReference>
<keyword evidence="4" id="KW-0732">Signal</keyword>